<dbReference type="EMBL" id="CAJVRL010000038">
    <property type="protein sequence ID" value="CAG8950547.1"/>
    <property type="molecule type" value="Genomic_DNA"/>
</dbReference>
<dbReference type="PANTHER" id="PTHR35606:SF4">
    <property type="entry name" value="CELLULOSE-BINDING FAMILY II PROTEIN"/>
    <property type="match status" value="1"/>
</dbReference>
<dbReference type="PANTHER" id="PTHR35606">
    <property type="entry name" value="CELLULOSE-BINDING FAMILY II PROTEIN"/>
    <property type="match status" value="1"/>
</dbReference>
<proteinExistence type="predicted"/>
<dbReference type="SUPFAM" id="SSF55486">
    <property type="entry name" value="Metalloproteases ('zincins'), catalytic domain"/>
    <property type="match status" value="1"/>
</dbReference>
<feature type="chain" id="PRO_5040283236" evidence="1">
    <location>
        <begin position="22"/>
        <end position="311"/>
    </location>
</feature>
<evidence type="ECO:0000256" key="1">
    <source>
        <dbReference type="SAM" id="SignalP"/>
    </source>
</evidence>
<keyword evidence="1" id="KW-0732">Signal</keyword>
<name>A0A9N9KS27_9HELO</name>
<gene>
    <name evidence="2" type="ORF">HYFRA_00002754</name>
</gene>
<organism evidence="2 3">
    <name type="scientific">Hymenoscyphus fraxineus</name>
    <dbReference type="NCBI Taxonomy" id="746836"/>
    <lineage>
        <taxon>Eukaryota</taxon>
        <taxon>Fungi</taxon>
        <taxon>Dikarya</taxon>
        <taxon>Ascomycota</taxon>
        <taxon>Pezizomycotina</taxon>
        <taxon>Leotiomycetes</taxon>
        <taxon>Helotiales</taxon>
        <taxon>Helotiaceae</taxon>
        <taxon>Hymenoscyphus</taxon>
    </lineage>
</organism>
<sequence>MALSFFLSSLTVISVLGYTQAGAIPHVLEREVCKFGDRDLNTDPQELIARQTHYNSSELPNTWDPPAELVWDRELKTWSRSVRFRNFGFDQVIAGEGKINYCVRWDTKNTASPEVRQKTEVAIQRQFKKWMDALAGFDGWPYDTVDVKVVGWAVKDKNLLLGDTSDVDVYTNTDAGGTAECDPRCGRFFNRNGDYSRCPGGAARHYDQSLWLSDGMDGSGSGGDWGQRVGQGYFMKTIDDDSIHIVLHEIGHTFALDGKSLSSLLLNDFYDWKPSYTKFIMNAGASMVITDFDIWMLRDWWRNINAARYKF</sequence>
<comment type="caution">
    <text evidence="2">The sequence shown here is derived from an EMBL/GenBank/DDBJ whole genome shotgun (WGS) entry which is preliminary data.</text>
</comment>
<protein>
    <submittedName>
        <fullName evidence="2">Uncharacterized protein</fullName>
    </submittedName>
</protein>
<feature type="signal peptide" evidence="1">
    <location>
        <begin position="1"/>
        <end position="21"/>
    </location>
</feature>
<accession>A0A9N9KS27</accession>
<evidence type="ECO:0000313" key="3">
    <source>
        <dbReference type="Proteomes" id="UP000696280"/>
    </source>
</evidence>
<reference evidence="2" key="1">
    <citation type="submission" date="2021-07" db="EMBL/GenBank/DDBJ databases">
        <authorList>
            <person name="Durling M."/>
        </authorList>
    </citation>
    <scope>NUCLEOTIDE SEQUENCE</scope>
</reference>
<dbReference type="OrthoDB" id="94998at2759"/>
<keyword evidence="3" id="KW-1185">Reference proteome</keyword>
<dbReference type="AlphaFoldDB" id="A0A9N9KS27"/>
<dbReference type="Proteomes" id="UP000696280">
    <property type="component" value="Unassembled WGS sequence"/>
</dbReference>
<evidence type="ECO:0000313" key="2">
    <source>
        <dbReference type="EMBL" id="CAG8950547.1"/>
    </source>
</evidence>